<dbReference type="InterPro" id="IPR056596">
    <property type="entry name" value="FLAD1_M"/>
</dbReference>
<dbReference type="EMBL" id="JBHSZG010000001">
    <property type="protein sequence ID" value="MFC7137363.1"/>
    <property type="molecule type" value="Genomic_DNA"/>
</dbReference>
<proteinExistence type="predicted"/>
<dbReference type="SMART" id="SM00852">
    <property type="entry name" value="MoCF_biosynth"/>
    <property type="match status" value="1"/>
</dbReference>
<name>A0ABD5XQK3_9EURY</name>
<dbReference type="PANTHER" id="PTHR13939:SF0">
    <property type="entry name" value="NMN AMIDOHYDROLASE-LIKE PROTEIN YFAY"/>
    <property type="match status" value="1"/>
</dbReference>
<dbReference type="Proteomes" id="UP001596368">
    <property type="component" value="Unassembled WGS sequence"/>
</dbReference>
<organism evidence="2 3">
    <name type="scientific">Halobaculum litoreum</name>
    <dbReference type="NCBI Taxonomy" id="3031998"/>
    <lineage>
        <taxon>Archaea</taxon>
        <taxon>Methanobacteriati</taxon>
        <taxon>Methanobacteriota</taxon>
        <taxon>Stenosarchaea group</taxon>
        <taxon>Halobacteria</taxon>
        <taxon>Halobacteriales</taxon>
        <taxon>Haloferacaceae</taxon>
        <taxon>Halobaculum</taxon>
    </lineage>
</organism>
<accession>A0ABD5XQK3</accession>
<sequence>MQVALVTVGDELLAGDTVNTNASWLADQLTARGVAVERVTTVPDRVDDIAAVVGEYRDAYDAVLVTGGVGPTHDDVTMDGVAAAAGVDLVANGAALDYLTEHGGYAADDLTEGTTHLPAGARVINNPEGVAPGCVIDSVYVFPGVPAEMRAMFASVADEFAGAAPFVATVETPEPESTLLDRLAAVRERFDVTVGSYPGDHVRVKFTGTDEERVEAAAAWLRERVDPLDGAAADRTDGED</sequence>
<protein>
    <submittedName>
        <fullName evidence="2">Competence/damage-inducible protein A</fullName>
    </submittedName>
</protein>
<dbReference type="NCBIfam" id="TIGR00177">
    <property type="entry name" value="molyb_syn"/>
    <property type="match status" value="1"/>
</dbReference>
<evidence type="ECO:0000313" key="3">
    <source>
        <dbReference type="Proteomes" id="UP001596368"/>
    </source>
</evidence>
<dbReference type="InterPro" id="IPR036425">
    <property type="entry name" value="MoaB/Mog-like_dom_sf"/>
</dbReference>
<evidence type="ECO:0000313" key="2">
    <source>
        <dbReference type="EMBL" id="MFC7137363.1"/>
    </source>
</evidence>
<evidence type="ECO:0000259" key="1">
    <source>
        <dbReference type="SMART" id="SM00852"/>
    </source>
</evidence>
<comment type="caution">
    <text evidence="2">The sequence shown here is derived from an EMBL/GenBank/DDBJ whole genome shotgun (WGS) entry which is preliminary data.</text>
</comment>
<feature type="domain" description="MoaB/Mog" evidence="1">
    <location>
        <begin position="4"/>
        <end position="164"/>
    </location>
</feature>
<keyword evidence="3" id="KW-1185">Reference proteome</keyword>
<dbReference type="Pfam" id="PF24102">
    <property type="entry name" value="FLAD1_M"/>
    <property type="match status" value="1"/>
</dbReference>
<dbReference type="GeneID" id="81120620"/>
<dbReference type="CDD" id="cd00885">
    <property type="entry name" value="cinA"/>
    <property type="match status" value="1"/>
</dbReference>
<dbReference type="SUPFAM" id="SSF53218">
    <property type="entry name" value="Molybdenum cofactor biosynthesis proteins"/>
    <property type="match status" value="1"/>
</dbReference>
<gene>
    <name evidence="2" type="ORF">ACFQRB_14740</name>
</gene>
<dbReference type="InterPro" id="IPR001453">
    <property type="entry name" value="MoaB/Mog_dom"/>
</dbReference>
<dbReference type="PANTHER" id="PTHR13939">
    <property type="entry name" value="NICOTINAMIDE-NUCLEOTIDE AMIDOHYDROLASE PNCC"/>
    <property type="match status" value="1"/>
</dbReference>
<dbReference type="InterPro" id="IPR050101">
    <property type="entry name" value="CinA"/>
</dbReference>
<dbReference type="AlphaFoldDB" id="A0ABD5XQK3"/>
<dbReference type="Gene3D" id="3.40.980.10">
    <property type="entry name" value="MoaB/Mog-like domain"/>
    <property type="match status" value="1"/>
</dbReference>
<reference evidence="2 3" key="1">
    <citation type="journal article" date="2019" name="Int. J. Syst. Evol. Microbiol.">
        <title>The Global Catalogue of Microorganisms (GCM) 10K type strain sequencing project: providing services to taxonomists for standard genome sequencing and annotation.</title>
        <authorList>
            <consortium name="The Broad Institute Genomics Platform"/>
            <consortium name="The Broad Institute Genome Sequencing Center for Infectious Disease"/>
            <person name="Wu L."/>
            <person name="Ma J."/>
        </authorList>
    </citation>
    <scope>NUCLEOTIDE SEQUENCE [LARGE SCALE GENOMIC DNA]</scope>
    <source>
        <strain evidence="2 3">DT92</strain>
    </source>
</reference>
<dbReference type="RefSeq" id="WP_284013486.1">
    <property type="nucleotide sequence ID" value="NZ_CP126156.1"/>
</dbReference>
<dbReference type="Pfam" id="PF00994">
    <property type="entry name" value="MoCF_biosynth"/>
    <property type="match status" value="1"/>
</dbReference>